<gene>
    <name evidence="2" type="ORF">S06H3_66136</name>
</gene>
<evidence type="ECO:0000256" key="1">
    <source>
        <dbReference type="SAM" id="MobiDB-lite"/>
    </source>
</evidence>
<name>X1Q6T0_9ZZZZ</name>
<evidence type="ECO:0000313" key="2">
    <source>
        <dbReference type="EMBL" id="GAI64222.1"/>
    </source>
</evidence>
<feature type="region of interest" description="Disordered" evidence="1">
    <location>
        <begin position="1"/>
        <end position="21"/>
    </location>
</feature>
<sequence>CIKEMKPKDIPPVDSSETILDKKPIDEGILIPHATFT</sequence>
<protein>
    <submittedName>
        <fullName evidence="2">Uncharacterized protein</fullName>
    </submittedName>
</protein>
<organism evidence="2">
    <name type="scientific">marine sediment metagenome</name>
    <dbReference type="NCBI Taxonomy" id="412755"/>
    <lineage>
        <taxon>unclassified sequences</taxon>
        <taxon>metagenomes</taxon>
        <taxon>ecological metagenomes</taxon>
    </lineage>
</organism>
<feature type="compositionally biased region" description="Basic and acidic residues" evidence="1">
    <location>
        <begin position="1"/>
        <end position="11"/>
    </location>
</feature>
<proteinExistence type="predicted"/>
<dbReference type="AlphaFoldDB" id="X1Q6T0"/>
<reference evidence="2" key="1">
    <citation type="journal article" date="2014" name="Front. Microbiol.">
        <title>High frequency of phylogenetically diverse reductive dehalogenase-homologous genes in deep subseafloor sedimentary metagenomes.</title>
        <authorList>
            <person name="Kawai M."/>
            <person name="Futagami T."/>
            <person name="Toyoda A."/>
            <person name="Takaki Y."/>
            <person name="Nishi S."/>
            <person name="Hori S."/>
            <person name="Arai W."/>
            <person name="Tsubouchi T."/>
            <person name="Morono Y."/>
            <person name="Uchiyama I."/>
            <person name="Ito T."/>
            <person name="Fujiyama A."/>
            <person name="Inagaki F."/>
            <person name="Takami H."/>
        </authorList>
    </citation>
    <scope>NUCLEOTIDE SEQUENCE</scope>
    <source>
        <strain evidence="2">Expedition CK06-06</strain>
    </source>
</reference>
<accession>X1Q6T0</accession>
<feature type="non-terminal residue" evidence="2">
    <location>
        <position position="1"/>
    </location>
</feature>
<dbReference type="EMBL" id="BARV01044895">
    <property type="protein sequence ID" value="GAI64222.1"/>
    <property type="molecule type" value="Genomic_DNA"/>
</dbReference>
<comment type="caution">
    <text evidence="2">The sequence shown here is derived from an EMBL/GenBank/DDBJ whole genome shotgun (WGS) entry which is preliminary data.</text>
</comment>